<dbReference type="SUPFAM" id="SSF53850">
    <property type="entry name" value="Periplasmic binding protein-like II"/>
    <property type="match status" value="1"/>
</dbReference>
<dbReference type="EMBL" id="JAATEO010000041">
    <property type="protein sequence ID" value="NJP35385.1"/>
    <property type="molecule type" value="Genomic_DNA"/>
</dbReference>
<keyword evidence="6" id="KW-1185">Reference proteome</keyword>
<evidence type="ECO:0000256" key="1">
    <source>
        <dbReference type="ARBA" id="ARBA00008520"/>
    </source>
</evidence>
<dbReference type="PANTHER" id="PTHR30061">
    <property type="entry name" value="MALTOSE-BINDING PERIPLASMIC PROTEIN"/>
    <property type="match status" value="1"/>
</dbReference>
<keyword evidence="2" id="KW-0813">Transport</keyword>
<evidence type="ECO:0000256" key="2">
    <source>
        <dbReference type="ARBA" id="ARBA00022448"/>
    </source>
</evidence>
<gene>
    <name evidence="5" type="ORF">HCJ94_26295</name>
</gene>
<proteinExistence type="inferred from homology"/>
<dbReference type="PANTHER" id="PTHR30061:SF50">
    <property type="entry name" value="MALTOSE_MALTODEXTRIN-BINDING PERIPLASMIC PROTEIN"/>
    <property type="match status" value="1"/>
</dbReference>
<keyword evidence="3 4" id="KW-0732">Signal</keyword>
<evidence type="ECO:0000313" key="5">
    <source>
        <dbReference type="EMBL" id="NJP35385.1"/>
    </source>
</evidence>
<comment type="caution">
    <text evidence="5">The sequence shown here is derived from an EMBL/GenBank/DDBJ whole genome shotgun (WGS) entry which is preliminary data.</text>
</comment>
<feature type="chain" id="PRO_5047347129" evidence="4">
    <location>
        <begin position="24"/>
        <end position="412"/>
    </location>
</feature>
<comment type="similarity">
    <text evidence="1">Belongs to the bacterial solute-binding protein 1 family.</text>
</comment>
<dbReference type="Proteomes" id="UP000783871">
    <property type="component" value="Unassembled WGS sequence"/>
</dbReference>
<evidence type="ECO:0000313" key="6">
    <source>
        <dbReference type="Proteomes" id="UP000783871"/>
    </source>
</evidence>
<name>A0ABX0ZHP2_9ACTN</name>
<feature type="signal peptide" evidence="4">
    <location>
        <begin position="1"/>
        <end position="23"/>
    </location>
</feature>
<evidence type="ECO:0000256" key="4">
    <source>
        <dbReference type="SAM" id="SignalP"/>
    </source>
</evidence>
<dbReference type="Gene3D" id="3.40.190.10">
    <property type="entry name" value="Periplasmic binding protein-like II"/>
    <property type="match status" value="2"/>
</dbReference>
<dbReference type="RefSeq" id="WP_168003730.1">
    <property type="nucleotide sequence ID" value="NZ_JAATEO010000041.1"/>
</dbReference>
<sequence length="412" mass="43934">MTRLPKVGAAIAAALMMSATLTACGGNEPASTDSSMLKVWIMGDDGSKFEQLVEDFTKSSKIEVDVDAIPWDNVHEKLTTAVASGNGPDVMQIGLSHLPTAVDAGALADLTSVINAHPNLAADKFLDAVAPDKLNPAGKTLSVPWISDTRVLFYRTDILTEQGLSGPPATWEQLREYATKLAARGKGQYGYYIPQWDAPLPAQFTWQAGGDVVDASGKINLNTPEFKRAADFYLSFYSDKLVPTASDFDQTQGFISGAAPMLISGPYLATAIKEQAPELAGKWAVAPLPSDKTGTALYAGSNLGVFSKSTNIEASVKLLNYLADPATQLRWYTLNGELPAVKAALNDPTLTGEPTVKVYVQQLTNAKLLPVTAAWDPIGQKMLAALNEIALKGANPDATLAKLHQDVNDLQK</sequence>
<dbReference type="InterPro" id="IPR006059">
    <property type="entry name" value="SBP"/>
</dbReference>
<organism evidence="5 6">
    <name type="scientific">Micromonospora thermarum</name>
    <dbReference type="NCBI Taxonomy" id="2720024"/>
    <lineage>
        <taxon>Bacteria</taxon>
        <taxon>Bacillati</taxon>
        <taxon>Actinomycetota</taxon>
        <taxon>Actinomycetes</taxon>
        <taxon>Micromonosporales</taxon>
        <taxon>Micromonosporaceae</taxon>
        <taxon>Micromonospora</taxon>
    </lineage>
</organism>
<reference evidence="5 6" key="1">
    <citation type="submission" date="2020-03" db="EMBL/GenBank/DDBJ databases">
        <title>WGS of actinomycetes isolated from Thailand.</title>
        <authorList>
            <person name="Thawai C."/>
        </authorList>
    </citation>
    <scope>NUCLEOTIDE SEQUENCE [LARGE SCALE GENOMIC DNA]</scope>
    <source>
        <strain evidence="5 6">HSS6-12</strain>
    </source>
</reference>
<evidence type="ECO:0000256" key="3">
    <source>
        <dbReference type="ARBA" id="ARBA00022729"/>
    </source>
</evidence>
<accession>A0ABX0ZHP2</accession>
<dbReference type="Pfam" id="PF01547">
    <property type="entry name" value="SBP_bac_1"/>
    <property type="match status" value="1"/>
</dbReference>
<protein>
    <submittedName>
        <fullName evidence="5">Extracellular solute-binding protein</fullName>
    </submittedName>
</protein>
<dbReference type="PROSITE" id="PS51257">
    <property type="entry name" value="PROKAR_LIPOPROTEIN"/>
    <property type="match status" value="1"/>
</dbReference>